<feature type="chain" id="PRO_5040772111" description="non-reducing end alpha-L-arabinofuranosidase" evidence="8">
    <location>
        <begin position="25"/>
        <end position="631"/>
    </location>
</feature>
<organism evidence="10 11">
    <name type="scientific">Colletotrichum noveboracense</name>
    <dbReference type="NCBI Taxonomy" id="2664923"/>
    <lineage>
        <taxon>Eukaryota</taxon>
        <taxon>Fungi</taxon>
        <taxon>Dikarya</taxon>
        <taxon>Ascomycota</taxon>
        <taxon>Pezizomycotina</taxon>
        <taxon>Sordariomycetes</taxon>
        <taxon>Hypocreomycetidae</taxon>
        <taxon>Glomerellales</taxon>
        <taxon>Glomerellaceae</taxon>
        <taxon>Colletotrichum</taxon>
        <taxon>Colletotrichum gloeosporioides species complex</taxon>
    </lineage>
</organism>
<dbReference type="EMBL" id="CAMGZC010000011">
    <property type="protein sequence ID" value="CAI0641349.1"/>
    <property type="molecule type" value="Genomic_DNA"/>
</dbReference>
<dbReference type="Proteomes" id="UP001152533">
    <property type="component" value="Unassembled WGS sequence"/>
</dbReference>
<dbReference type="GO" id="GO:0046373">
    <property type="term" value="P:L-arabinose metabolic process"/>
    <property type="evidence" value="ECO:0007669"/>
    <property type="project" value="InterPro"/>
</dbReference>
<dbReference type="AlphaFoldDB" id="A0A9W4RH37"/>
<gene>
    <name evidence="10" type="ORF">CGXH109_LOCUS3236</name>
</gene>
<reference evidence="10" key="1">
    <citation type="submission" date="2022-08" db="EMBL/GenBank/DDBJ databases">
        <authorList>
            <person name="Giroux E."/>
            <person name="Giroux E."/>
        </authorList>
    </citation>
    <scope>NUCLEOTIDE SEQUENCE</scope>
    <source>
        <strain evidence="10">H1091258</strain>
    </source>
</reference>
<dbReference type="SUPFAM" id="SSF51445">
    <property type="entry name" value="(Trans)glycosidases"/>
    <property type="match status" value="1"/>
</dbReference>
<dbReference type="InterPro" id="IPR010720">
    <property type="entry name" value="Alpha-L-AF_C"/>
</dbReference>
<feature type="domain" description="Alpha-L-arabinofuranosidase C-terminal" evidence="9">
    <location>
        <begin position="453"/>
        <end position="624"/>
    </location>
</feature>
<evidence type="ECO:0000259" key="9">
    <source>
        <dbReference type="SMART" id="SM00813"/>
    </source>
</evidence>
<dbReference type="GO" id="GO:0046556">
    <property type="term" value="F:alpha-L-arabinofuranosidase activity"/>
    <property type="evidence" value="ECO:0007669"/>
    <property type="project" value="UniProtKB-EC"/>
</dbReference>
<name>A0A9W4RH37_9PEZI</name>
<accession>A0A9W4RH37</accession>
<dbReference type="PANTHER" id="PTHR31776:SF0">
    <property type="entry name" value="ALPHA-L-ARABINOFURANOSIDASE 1"/>
    <property type="match status" value="1"/>
</dbReference>
<evidence type="ECO:0000256" key="1">
    <source>
        <dbReference type="ARBA" id="ARBA00001462"/>
    </source>
</evidence>
<keyword evidence="6" id="KW-0378">Hydrolase</keyword>
<evidence type="ECO:0000256" key="3">
    <source>
        <dbReference type="ARBA" id="ARBA00007186"/>
    </source>
</evidence>
<evidence type="ECO:0000256" key="2">
    <source>
        <dbReference type="ARBA" id="ARBA00004834"/>
    </source>
</evidence>
<evidence type="ECO:0000313" key="10">
    <source>
        <dbReference type="EMBL" id="CAI0641349.1"/>
    </source>
</evidence>
<dbReference type="InterPro" id="IPR017853">
    <property type="entry name" value="GH"/>
</dbReference>
<keyword evidence="11" id="KW-1185">Reference proteome</keyword>
<keyword evidence="5 8" id="KW-0732">Signal</keyword>
<dbReference type="Pfam" id="PF06964">
    <property type="entry name" value="Alpha-L-AF_C"/>
    <property type="match status" value="1"/>
</dbReference>
<evidence type="ECO:0000313" key="11">
    <source>
        <dbReference type="Proteomes" id="UP001152533"/>
    </source>
</evidence>
<keyword evidence="7" id="KW-0325">Glycoprotein</keyword>
<evidence type="ECO:0000256" key="8">
    <source>
        <dbReference type="SAM" id="SignalP"/>
    </source>
</evidence>
<evidence type="ECO:0000256" key="7">
    <source>
        <dbReference type="ARBA" id="ARBA00023180"/>
    </source>
</evidence>
<comment type="caution">
    <text evidence="10">The sequence shown here is derived from an EMBL/GenBank/DDBJ whole genome shotgun (WGS) entry which is preliminary data.</text>
</comment>
<comment type="pathway">
    <text evidence="2">Glycan metabolism; L-arabinan degradation.</text>
</comment>
<feature type="signal peptide" evidence="8">
    <location>
        <begin position="1"/>
        <end position="24"/>
    </location>
</feature>
<dbReference type="EC" id="3.2.1.55" evidence="4"/>
<dbReference type="Gene3D" id="3.20.20.80">
    <property type="entry name" value="Glycosidases"/>
    <property type="match status" value="1"/>
</dbReference>
<comment type="similarity">
    <text evidence="3">Belongs to the glycosyl hydrolase 51 family.</text>
</comment>
<evidence type="ECO:0000256" key="5">
    <source>
        <dbReference type="ARBA" id="ARBA00022729"/>
    </source>
</evidence>
<dbReference type="InterPro" id="IPR051563">
    <property type="entry name" value="Glycosyl_Hydrolase_51"/>
</dbReference>
<dbReference type="Pfam" id="PF22848">
    <property type="entry name" value="ASD1_dom"/>
    <property type="match status" value="1"/>
</dbReference>
<comment type="catalytic activity">
    <reaction evidence="1">
        <text>Hydrolysis of terminal non-reducing alpha-L-arabinofuranoside residues in alpha-L-arabinosides.</text>
        <dbReference type="EC" id="3.2.1.55"/>
    </reaction>
</comment>
<evidence type="ECO:0000256" key="4">
    <source>
        <dbReference type="ARBA" id="ARBA00012670"/>
    </source>
</evidence>
<dbReference type="InterPro" id="IPR055235">
    <property type="entry name" value="ASD1_cat"/>
</dbReference>
<evidence type="ECO:0000256" key="6">
    <source>
        <dbReference type="ARBA" id="ARBA00022801"/>
    </source>
</evidence>
<dbReference type="SMART" id="SM00813">
    <property type="entry name" value="Alpha-L-AF_C"/>
    <property type="match status" value="1"/>
</dbReference>
<protein>
    <recommendedName>
        <fullName evidence="4">non-reducing end alpha-L-arabinofuranosidase</fullName>
        <ecNumber evidence="4">3.2.1.55</ecNumber>
    </recommendedName>
</protein>
<sequence>MVLFTSSRALAGLLMSSLVVQCGAISLTVSQDRGNETSSTMWGIMFEDINYSGDGGIHGQLIRNNGFQGENSGLAAYSAISGTTLEVDFSVPLSDALPNTLKVSVEASATGQVGFTNEGYWGIPVDGSPHSHNIFIRGNYQGQMNWILQSVSTKEVFANVTFYVDSTTDKFTEFHQREPTTFSSLTDIEYRMTFDAGLVAGSSLWFALPQLYPTTFHNRYVLFVLNRTAAKLQRTQTITGRSGGSFLRFPGGNNLEGPNVENRWKWNETIGDITSRPGHQGAWGYPNTDALGLHEYFEWCDDMRLEPFLDVYSGYSLDGTHITGEALKPFVDEVLQELEYVLGDSSTPMGALRAKNGREQPWPVKWVEIGNEDDFGCRSYPERFAAFYNAIRPKYPDLQLIASATGFNCLPDPFPEDAWIDYHEYNIPENYIVNFAQWDNVSRRNKYIIAEMGRWSVQYSDMRGSVSEAVFMIGLERNSDLIRGVAFAPLLSLVDHQQWAPNLIPFKQAPDAIVYTSSYWVQQLFAHNAGDVTHEVTSDSGFDPVFWSAVSAGETYTVKLAKYATEPQQMDIKIAGKGIATLSILANDDPDSANSHAGSPIAPPVISRIESSGENFSFVMPAWSVAVLRAD</sequence>
<proteinExistence type="inferred from homology"/>
<dbReference type="PANTHER" id="PTHR31776">
    <property type="entry name" value="ALPHA-L-ARABINOFURANOSIDASE 1"/>
    <property type="match status" value="1"/>
</dbReference>